<comment type="caution">
    <text evidence="5">The sequence shown here is derived from an EMBL/GenBank/DDBJ whole genome shotgun (WGS) entry which is preliminary data.</text>
</comment>
<keyword evidence="2" id="KW-0964">Secreted</keyword>
<reference evidence="6" key="1">
    <citation type="journal article" date="2020" name="Nat. Commun.">
        <title>Genome sequence of the cluster root forming white lupin.</title>
        <authorList>
            <person name="Hufnagel B."/>
            <person name="Marques A."/>
            <person name="Soriano A."/>
            <person name="Marques L."/>
            <person name="Divol F."/>
            <person name="Doumas P."/>
            <person name="Sallet E."/>
            <person name="Mancinotti D."/>
            <person name="Carrere S."/>
            <person name="Marande W."/>
            <person name="Arribat S."/>
            <person name="Keller J."/>
            <person name="Huneau C."/>
            <person name="Blein T."/>
            <person name="Aime D."/>
            <person name="Laguerre M."/>
            <person name="Taylor J."/>
            <person name="Schubert V."/>
            <person name="Nelson M."/>
            <person name="Geu-Flores F."/>
            <person name="Crespi M."/>
            <person name="Gallardo-Guerrero K."/>
            <person name="Delaux P.-M."/>
            <person name="Salse J."/>
            <person name="Berges H."/>
            <person name="Guyot R."/>
            <person name="Gouzy J."/>
            <person name="Peret B."/>
        </authorList>
    </citation>
    <scope>NUCLEOTIDE SEQUENCE [LARGE SCALE GENOMIC DNA]</scope>
    <source>
        <strain evidence="6">cv. Amiga</strain>
    </source>
</reference>
<dbReference type="PANTHER" id="PTHR31707">
    <property type="entry name" value="PECTINESTERASE"/>
    <property type="match status" value="1"/>
</dbReference>
<dbReference type="Gene3D" id="1.20.140.40">
    <property type="entry name" value="Invertase/pectin methylesterase inhibitor family protein"/>
    <property type="match status" value="1"/>
</dbReference>
<evidence type="ECO:0000256" key="3">
    <source>
        <dbReference type="SAM" id="Phobius"/>
    </source>
</evidence>
<gene>
    <name evidence="5" type="ORF">Lalb_Chr08g0232901</name>
</gene>
<dbReference type="SUPFAM" id="SSF101148">
    <property type="entry name" value="Plant invertase/pectin methylesterase inhibitor"/>
    <property type="match status" value="1"/>
</dbReference>
<name>A0A6A4Q2N0_LUPAL</name>
<keyword evidence="3" id="KW-0472">Membrane</keyword>
<dbReference type="AlphaFoldDB" id="A0A6A4Q2N0"/>
<dbReference type="OrthoDB" id="2019149at2759"/>
<dbReference type="Proteomes" id="UP000447434">
    <property type="component" value="Chromosome 8"/>
</dbReference>
<dbReference type="InterPro" id="IPR011050">
    <property type="entry name" value="Pectin_lyase_fold/virulence"/>
</dbReference>
<feature type="transmembrane region" description="Helical" evidence="3">
    <location>
        <begin position="25"/>
        <end position="47"/>
    </location>
</feature>
<protein>
    <submittedName>
        <fullName evidence="5">Putative pectinesterase</fullName>
    </submittedName>
</protein>
<dbReference type="NCBIfam" id="TIGR01614">
    <property type="entry name" value="PME_inhib"/>
    <property type="match status" value="1"/>
</dbReference>
<dbReference type="SMART" id="SM00856">
    <property type="entry name" value="PMEI"/>
    <property type="match status" value="1"/>
</dbReference>
<dbReference type="InterPro" id="IPR035513">
    <property type="entry name" value="Invertase/methylesterase_inhib"/>
</dbReference>
<evidence type="ECO:0000256" key="2">
    <source>
        <dbReference type="ARBA" id="ARBA00022512"/>
    </source>
</evidence>
<dbReference type="GO" id="GO:0004857">
    <property type="term" value="F:enzyme inhibitor activity"/>
    <property type="evidence" value="ECO:0007669"/>
    <property type="project" value="InterPro"/>
</dbReference>
<dbReference type="CDD" id="cd15798">
    <property type="entry name" value="PMEI-like_3"/>
    <property type="match status" value="1"/>
</dbReference>
<evidence type="ECO:0000313" key="6">
    <source>
        <dbReference type="Proteomes" id="UP000447434"/>
    </source>
</evidence>
<keyword evidence="6" id="KW-1185">Reference proteome</keyword>
<comment type="subcellular location">
    <subcellularLocation>
        <location evidence="1">Secreted</location>
        <location evidence="1">Cell wall</location>
    </subcellularLocation>
</comment>
<dbReference type="Pfam" id="PF04043">
    <property type="entry name" value="PMEI"/>
    <property type="match status" value="1"/>
</dbReference>
<proteinExistence type="predicted"/>
<evidence type="ECO:0000313" key="5">
    <source>
        <dbReference type="EMBL" id="KAE9608197.1"/>
    </source>
</evidence>
<feature type="domain" description="Pectinesterase inhibitor" evidence="4">
    <location>
        <begin position="71"/>
        <end position="222"/>
    </location>
</feature>
<keyword evidence="3" id="KW-1133">Transmembrane helix</keyword>
<dbReference type="FunFam" id="1.20.140.40:FF:000001">
    <property type="entry name" value="Pectinesterase"/>
    <property type="match status" value="1"/>
</dbReference>
<keyword evidence="2" id="KW-0134">Cell wall</keyword>
<dbReference type="InterPro" id="IPR012334">
    <property type="entry name" value="Pectin_lyas_fold"/>
</dbReference>
<dbReference type="InterPro" id="IPR006501">
    <property type="entry name" value="Pectinesterase_inhib_dom"/>
</dbReference>
<evidence type="ECO:0000259" key="4">
    <source>
        <dbReference type="SMART" id="SM00856"/>
    </source>
</evidence>
<dbReference type="EMBL" id="WOCE01000008">
    <property type="protein sequence ID" value="KAE9608197.1"/>
    <property type="molecule type" value="Genomic_DNA"/>
</dbReference>
<keyword evidence="3" id="KW-0812">Transmembrane</keyword>
<organism evidence="5 6">
    <name type="scientific">Lupinus albus</name>
    <name type="common">White lupine</name>
    <name type="synonym">Lupinus termis</name>
    <dbReference type="NCBI Taxonomy" id="3870"/>
    <lineage>
        <taxon>Eukaryota</taxon>
        <taxon>Viridiplantae</taxon>
        <taxon>Streptophyta</taxon>
        <taxon>Embryophyta</taxon>
        <taxon>Tracheophyta</taxon>
        <taxon>Spermatophyta</taxon>
        <taxon>Magnoliopsida</taxon>
        <taxon>eudicotyledons</taxon>
        <taxon>Gunneridae</taxon>
        <taxon>Pentapetalae</taxon>
        <taxon>rosids</taxon>
        <taxon>fabids</taxon>
        <taxon>Fabales</taxon>
        <taxon>Fabaceae</taxon>
        <taxon>Papilionoideae</taxon>
        <taxon>50 kb inversion clade</taxon>
        <taxon>genistoids sensu lato</taxon>
        <taxon>core genistoids</taxon>
        <taxon>Genisteae</taxon>
        <taxon>Lupinus</taxon>
    </lineage>
</organism>
<evidence type="ECO:0000256" key="1">
    <source>
        <dbReference type="ARBA" id="ARBA00004191"/>
    </source>
</evidence>
<dbReference type="UniPathway" id="UPA00545">
    <property type="reaction ID" value="UER00823"/>
</dbReference>
<dbReference type="Gene3D" id="2.160.20.10">
    <property type="entry name" value="Single-stranded right-handed beta-helix, Pectin lyase-like"/>
    <property type="match status" value="1"/>
</dbReference>
<accession>A0A6A4Q2N0</accession>
<dbReference type="SUPFAM" id="SSF51126">
    <property type="entry name" value="Pectin lyase-like"/>
    <property type="match status" value="1"/>
</dbReference>
<dbReference type="GO" id="GO:0045490">
    <property type="term" value="P:pectin catabolic process"/>
    <property type="evidence" value="ECO:0007669"/>
    <property type="project" value="UniProtKB-UniPathway"/>
</dbReference>
<sequence>MAFQDFAILSERRRNERKEKVKKRVIFGVLSSILIVCVIGAATFVLVNKTGSENNVNKKPTTASTDTKVEHYLKNIKTICSSTEYKAKCEGPLSEEVEKDPKLAQPKELLRLSMKLAEDEINKAFNKTMSMKFESEMDNGAYEDCKQLFDDARAEIGFSISEVRKNDLKKLSTRTPELNNWLSAVISYHQTCIDGFVNDELKTELKKLFQDPQEFVSNSLAIVKDMSSFLSTLEPSVTRHLLSEKIDDFPSWIGDADRRILKAADDKPTPNVTVAKDGSGNFKTISEALAAVPQSYTGRYIPLNPTRFGITDPYPLFTLLLLIFNLYSLCYLCGDWIDTCWIRLQREPSNYWRVLLLPGHEN</sequence>